<dbReference type="GeneID" id="99674693"/>
<dbReference type="InterPro" id="IPR011330">
    <property type="entry name" value="Glyco_hydro/deAcase_b/a-brl"/>
</dbReference>
<dbReference type="Proteomes" id="UP000237923">
    <property type="component" value="Unassembled WGS sequence"/>
</dbReference>
<evidence type="ECO:0000313" key="3">
    <source>
        <dbReference type="EMBL" id="SPE06191.1"/>
    </source>
</evidence>
<dbReference type="GO" id="GO:0017168">
    <property type="term" value="F:5-oxoprolinase (ATP-hydrolyzing) activity"/>
    <property type="evidence" value="ECO:0007669"/>
    <property type="project" value="UniProtKB-UniRule"/>
</dbReference>
<dbReference type="EMBL" id="OKQU01000001">
    <property type="protein sequence ID" value="SPE06191.1"/>
    <property type="molecule type" value="Genomic_DNA"/>
</dbReference>
<organism evidence="3 4">
    <name type="scientific">Leuconostoc suionicum</name>
    <dbReference type="NCBI Taxonomy" id="1511761"/>
    <lineage>
        <taxon>Bacteria</taxon>
        <taxon>Bacillati</taxon>
        <taxon>Bacillota</taxon>
        <taxon>Bacilli</taxon>
        <taxon>Lactobacillales</taxon>
        <taxon>Lactobacillaceae</taxon>
        <taxon>Leuconostoc</taxon>
    </lineage>
</organism>
<dbReference type="EC" id="3.5.2.9" evidence="1"/>
<comment type="catalytic activity">
    <reaction evidence="1">
        <text>5-oxo-L-proline + ATP + 2 H2O = L-glutamate + ADP + phosphate + H(+)</text>
        <dbReference type="Rhea" id="RHEA:10348"/>
        <dbReference type="ChEBI" id="CHEBI:15377"/>
        <dbReference type="ChEBI" id="CHEBI:15378"/>
        <dbReference type="ChEBI" id="CHEBI:29985"/>
        <dbReference type="ChEBI" id="CHEBI:30616"/>
        <dbReference type="ChEBI" id="CHEBI:43474"/>
        <dbReference type="ChEBI" id="CHEBI:58402"/>
        <dbReference type="ChEBI" id="CHEBI:456216"/>
        <dbReference type="EC" id="3.5.2.9"/>
    </reaction>
</comment>
<dbReference type="EMBL" id="OKQR01000004">
    <property type="protein sequence ID" value="SPD94529.1"/>
    <property type="molecule type" value="Genomic_DNA"/>
</dbReference>
<dbReference type="InterPro" id="IPR005501">
    <property type="entry name" value="LamB/YcsF/PxpA-like"/>
</dbReference>
<evidence type="ECO:0000313" key="2">
    <source>
        <dbReference type="EMBL" id="SPD94529.1"/>
    </source>
</evidence>
<dbReference type="PANTHER" id="PTHR30292:SF0">
    <property type="entry name" value="5-OXOPROLINASE SUBUNIT A"/>
    <property type="match status" value="1"/>
</dbReference>
<proteinExistence type="inferred from homology"/>
<sequence length="255" mass="26966">MVQSLDIVSDLGEGFGSYQIADDDSLLKIVSSANIACGFHAGDPRTMASTVQKCILNNVAIGAHPSFPDRVGFGRRGMDLSALEVETDMLYQIGALSGFTKAFGGKLQHVTPHGKLGNFVVEDAKYANAVAEAIAKFDDSLIVVTLPGELAEAAKKKGLQIAYTIFADRAYNDDGSLVSRSHEGAVLHDSDTITKRVIRMVKEGKVTSITGQDIDVNGSSLLLHGDTAGSVQMAKEIKSALIANEIVIKNLAGSN</sequence>
<accession>A0A2N9K797</accession>
<dbReference type="Pfam" id="PF03746">
    <property type="entry name" value="LamB_YcsF"/>
    <property type="match status" value="1"/>
</dbReference>
<reference evidence="2 5" key="1">
    <citation type="submission" date="2018-02" db="EMBL/GenBank/DDBJ databases">
        <authorList>
            <person name="Rodrigo-Torres L."/>
            <person name="Arahal R. D."/>
            <person name="Lucena T."/>
        </authorList>
    </citation>
    <scope>NUCLEOTIDE SEQUENCE [LARGE SCALE GENOMIC DNA]</scope>
    <source>
        <strain evidence="2 5">CECT 8486</strain>
    </source>
</reference>
<comment type="function">
    <text evidence="1">Catalyzes the cleavage of 5-oxoproline to form L-glutamate coupled to the hydrolysis of ATP to ADP and inorganic phosphate.</text>
</comment>
<keyword evidence="5" id="KW-1185">Reference proteome</keyword>
<dbReference type="Gene3D" id="3.20.20.370">
    <property type="entry name" value="Glycoside hydrolase/deacetylase"/>
    <property type="match status" value="1"/>
</dbReference>
<gene>
    <name evidence="1" type="primary">pxpA</name>
    <name evidence="2" type="ORF">LES8486_01713</name>
    <name evidence="3" type="ORF">LES9216_00078</name>
</gene>
<comment type="subunit">
    <text evidence="1">Forms a complex composed of PxpA, PxpB and PxpC.</text>
</comment>
<dbReference type="NCBIfam" id="NF003816">
    <property type="entry name" value="PRK05406.1-5"/>
    <property type="match status" value="1"/>
</dbReference>
<dbReference type="Proteomes" id="UP000239237">
    <property type="component" value="Unassembled WGS sequence"/>
</dbReference>
<keyword evidence="1" id="KW-0547">Nucleotide-binding</keyword>
<keyword evidence="1" id="KW-0067">ATP-binding</keyword>
<name>A0A2N9K797_9LACO</name>
<dbReference type="KEGG" id="lsu:A6B45_07790"/>
<dbReference type="SUPFAM" id="SSF88713">
    <property type="entry name" value="Glycoside hydrolase/deacetylase"/>
    <property type="match status" value="1"/>
</dbReference>
<dbReference type="GO" id="GO:0005524">
    <property type="term" value="F:ATP binding"/>
    <property type="evidence" value="ECO:0007669"/>
    <property type="project" value="UniProtKB-UniRule"/>
</dbReference>
<dbReference type="HAMAP" id="MF_00691">
    <property type="entry name" value="PxpA"/>
    <property type="match status" value="1"/>
</dbReference>
<comment type="similarity">
    <text evidence="1">Belongs to the LamB/PxpA family.</text>
</comment>
<evidence type="ECO:0000313" key="4">
    <source>
        <dbReference type="Proteomes" id="UP000237923"/>
    </source>
</evidence>
<protein>
    <recommendedName>
        <fullName evidence="1">5-oxoprolinase subunit A</fullName>
        <shortName evidence="1">5-OPase subunit A</shortName>
        <ecNumber evidence="1">3.5.2.9</ecNumber>
    </recommendedName>
    <alternativeName>
        <fullName evidence="1">5-oxoprolinase (ATP-hydrolyzing) subunit A</fullName>
    </alternativeName>
</protein>
<dbReference type="PANTHER" id="PTHR30292">
    <property type="entry name" value="UNCHARACTERIZED PROTEIN YBGL-RELATED"/>
    <property type="match status" value="1"/>
</dbReference>
<dbReference type="CDD" id="cd10787">
    <property type="entry name" value="LamB_YcsF_like"/>
    <property type="match status" value="1"/>
</dbReference>
<keyword evidence="1" id="KW-0378">Hydrolase</keyword>
<reference evidence="3 4" key="2">
    <citation type="submission" date="2018-02" db="EMBL/GenBank/DDBJ databases">
        <authorList>
            <person name="Cohen D.B."/>
            <person name="Kent A.D."/>
        </authorList>
    </citation>
    <scope>NUCLEOTIDE SEQUENCE [LARGE SCALE GENOMIC DNA]</scope>
    <source>
        <strain evidence="3 4">CECT 9216</strain>
    </source>
</reference>
<dbReference type="NCBIfam" id="NF003814">
    <property type="entry name" value="PRK05406.1-3"/>
    <property type="match status" value="1"/>
</dbReference>
<evidence type="ECO:0000256" key="1">
    <source>
        <dbReference type="HAMAP-Rule" id="MF_00691"/>
    </source>
</evidence>
<dbReference type="GO" id="GO:0005975">
    <property type="term" value="P:carbohydrate metabolic process"/>
    <property type="evidence" value="ECO:0007669"/>
    <property type="project" value="InterPro"/>
</dbReference>
<dbReference type="RefSeq" id="WP_072614085.1">
    <property type="nucleotide sequence ID" value="NZ_AP017935.1"/>
</dbReference>
<evidence type="ECO:0000313" key="5">
    <source>
        <dbReference type="Proteomes" id="UP000239237"/>
    </source>
</evidence>
<dbReference type="AlphaFoldDB" id="A0A2N9K797"/>